<dbReference type="PANTHER" id="PTHR33495:SF2">
    <property type="entry name" value="ANTI-SIGMA FACTOR ANTAGONIST TM_1081-RELATED"/>
    <property type="match status" value="1"/>
</dbReference>
<dbReference type="Proteomes" id="UP000006094">
    <property type="component" value="Chromosome"/>
</dbReference>
<dbReference type="AlphaFoldDB" id="K0AVY3"/>
<dbReference type="GO" id="GO:0030435">
    <property type="term" value="P:sporulation resulting in formation of a cellular spore"/>
    <property type="evidence" value="ECO:0007669"/>
    <property type="project" value="UniProtKB-KW"/>
</dbReference>
<protein>
    <recommendedName>
        <fullName evidence="3 6">Anti-sigma F factor antagonist</fullName>
    </recommendedName>
    <alternativeName>
        <fullName evidence="6">Stage II sporulation protein</fullName>
    </alternativeName>
</protein>
<dbReference type="Gene3D" id="3.30.750.24">
    <property type="entry name" value="STAS domain"/>
    <property type="match status" value="1"/>
</dbReference>
<evidence type="ECO:0000256" key="6">
    <source>
        <dbReference type="RuleBase" id="RU003749"/>
    </source>
</evidence>
<dbReference type="InterPro" id="IPR014237">
    <property type="entry name" value="Anti-sigma_F_ant"/>
</dbReference>
<dbReference type="InterPro" id="IPR002645">
    <property type="entry name" value="STAS_dom"/>
</dbReference>
<dbReference type="HOGENOM" id="CLU_115403_7_0_9"/>
<sequence>MQLDFKVKNESLLVNFNGELDHHTAKYVRDKIDEAYADHNTNNIVIDLNNLNFMDSSGIGLLMGRYKIVTQKGGNLSIINVSPRVEKILKMSGILKIVNILDTDQADKFLRE</sequence>
<dbReference type="eggNOG" id="COG1366">
    <property type="taxonomic scope" value="Bacteria"/>
</dbReference>
<dbReference type="PANTHER" id="PTHR33495">
    <property type="entry name" value="ANTI-SIGMA FACTOR ANTAGONIST TM_1081-RELATED-RELATED"/>
    <property type="match status" value="1"/>
</dbReference>
<evidence type="ECO:0000313" key="9">
    <source>
        <dbReference type="Proteomes" id="UP000006094"/>
    </source>
</evidence>
<keyword evidence="4" id="KW-0597">Phosphoprotein</keyword>
<evidence type="ECO:0000256" key="5">
    <source>
        <dbReference type="ARBA" id="ARBA00022969"/>
    </source>
</evidence>
<keyword evidence="9" id="KW-1185">Reference proteome</keyword>
<evidence type="ECO:0000256" key="2">
    <source>
        <dbReference type="ARBA" id="ARBA00009013"/>
    </source>
</evidence>
<dbReference type="Pfam" id="PF01740">
    <property type="entry name" value="STAS"/>
    <property type="match status" value="1"/>
</dbReference>
<dbReference type="CDD" id="cd07043">
    <property type="entry name" value="STAS_anti-anti-sigma_factors"/>
    <property type="match status" value="1"/>
</dbReference>
<name>K0AVY3_GOTA9</name>
<keyword evidence="5" id="KW-0749">Sporulation</keyword>
<dbReference type="KEGG" id="cad:Curi_c10290"/>
<dbReference type="EMBL" id="CP003326">
    <property type="protein sequence ID" value="AFS78043.1"/>
    <property type="molecule type" value="Genomic_DNA"/>
</dbReference>
<dbReference type="PATRIC" id="fig|1128398.3.peg.1030"/>
<evidence type="ECO:0000256" key="4">
    <source>
        <dbReference type="ARBA" id="ARBA00022553"/>
    </source>
</evidence>
<dbReference type="NCBIfam" id="TIGR00377">
    <property type="entry name" value="ant_ant_sig"/>
    <property type="match status" value="1"/>
</dbReference>
<dbReference type="SUPFAM" id="SSF52091">
    <property type="entry name" value="SpoIIaa-like"/>
    <property type="match status" value="1"/>
</dbReference>
<dbReference type="InterPro" id="IPR036513">
    <property type="entry name" value="STAS_dom_sf"/>
</dbReference>
<accession>K0AVY3</accession>
<evidence type="ECO:0000259" key="7">
    <source>
        <dbReference type="PROSITE" id="PS50801"/>
    </source>
</evidence>
<reference evidence="8 9" key="1">
    <citation type="journal article" date="2012" name="PLoS ONE">
        <title>The purine-utilizing bacterium Clostridium acidurici 9a: a genome-guided metabolic reconsideration.</title>
        <authorList>
            <person name="Hartwich K."/>
            <person name="Poehlein A."/>
            <person name="Daniel R."/>
        </authorList>
    </citation>
    <scope>NUCLEOTIDE SEQUENCE [LARGE SCALE GENOMIC DNA]</scope>
    <source>
        <strain evidence="9">ATCC 7906 / DSM 604 / BCRC 14475 / CIP 104303 / KCTC 5404 / NCIMB 10678 / 9a</strain>
    </source>
</reference>
<dbReference type="InterPro" id="IPR003658">
    <property type="entry name" value="Anti-sigma_ant"/>
</dbReference>
<evidence type="ECO:0000256" key="3">
    <source>
        <dbReference type="ARBA" id="ARBA00020784"/>
    </source>
</evidence>
<organism evidence="8 9">
    <name type="scientific">Gottschalkia acidurici (strain ATCC 7906 / DSM 604 / BCRC 14475 / CIP 104303 / KCTC 5404 / NCIMB 10678 / 9a)</name>
    <name type="common">Clostridium acidurici</name>
    <dbReference type="NCBI Taxonomy" id="1128398"/>
    <lineage>
        <taxon>Bacteria</taxon>
        <taxon>Bacillati</taxon>
        <taxon>Bacillota</taxon>
        <taxon>Tissierellia</taxon>
        <taxon>Tissierellales</taxon>
        <taxon>Gottschalkiaceae</taxon>
        <taxon>Gottschalkia</taxon>
    </lineage>
</organism>
<comment type="similarity">
    <text evidence="2 6">Belongs to the anti-sigma-factor antagonist family.</text>
</comment>
<evidence type="ECO:0000313" key="8">
    <source>
        <dbReference type="EMBL" id="AFS78043.1"/>
    </source>
</evidence>
<dbReference type="RefSeq" id="WP_014967180.1">
    <property type="nucleotide sequence ID" value="NC_018664.1"/>
</dbReference>
<dbReference type="OrthoDB" id="9796601at2"/>
<gene>
    <name evidence="8" type="primary">spoIIAA2</name>
    <name evidence="8" type="ordered locus">Curi_c10290</name>
</gene>
<evidence type="ECO:0000256" key="1">
    <source>
        <dbReference type="ARBA" id="ARBA00001976"/>
    </source>
</evidence>
<dbReference type="PROSITE" id="PS50801">
    <property type="entry name" value="STAS"/>
    <property type="match status" value="1"/>
</dbReference>
<comment type="function">
    <text evidence="1">In the phosphorylated form it could act as an anti-anti-sigma factor that counteracts SpoIIAB and thus releases sigma f from inhibition.</text>
</comment>
<dbReference type="GO" id="GO:0043856">
    <property type="term" value="F:anti-sigma factor antagonist activity"/>
    <property type="evidence" value="ECO:0007669"/>
    <property type="project" value="InterPro"/>
</dbReference>
<dbReference type="STRING" id="1128398.Curi_c10290"/>
<dbReference type="GO" id="GO:0045152">
    <property type="term" value="F:antisigma factor binding"/>
    <property type="evidence" value="ECO:0007669"/>
    <property type="project" value="InterPro"/>
</dbReference>
<proteinExistence type="inferred from homology"/>
<dbReference type="NCBIfam" id="TIGR02886">
    <property type="entry name" value="spore_II_AA"/>
    <property type="match status" value="1"/>
</dbReference>
<feature type="domain" description="STAS" evidence="7">
    <location>
        <begin position="1"/>
        <end position="112"/>
    </location>
</feature>